<name>A0A8J6NEV0_9BACT</name>
<feature type="chain" id="PRO_5035242469" evidence="3">
    <location>
        <begin position="28"/>
        <end position="272"/>
    </location>
</feature>
<keyword evidence="3" id="KW-0732">Signal</keyword>
<keyword evidence="2" id="KW-1133">Transmembrane helix</keyword>
<dbReference type="Gene3D" id="2.30.30.40">
    <property type="entry name" value="SH3 Domains"/>
    <property type="match status" value="1"/>
</dbReference>
<gene>
    <name evidence="4" type="ORF">H8E41_06605</name>
</gene>
<sequence length="272" mass="31123">MTALTLARSFLFLFLLCLFNHSLVAHAEHPIITPEIQDLMQEAAALFHQANENDNPEEAEKLYEKALLRYQKISRDVPSGNIYYNIGNTYFRMGDIGRAIVNYRRAEKHIPGDPNLRHNLDYVLGKRQDAIAPQQEETLLRTLFFWHYDLAQDIRAAIFIGSYISFWIAAGMIFLSPWRVSAWTLAPFAAIAFLFASSLFLSRYGVEEAAGVITDREVIARKGDSRSYQSSFIAPLHSGTEFHLLEKRGSWLHIELQDGRQCWIPARSSELI</sequence>
<dbReference type="EMBL" id="JACNJZ010000093">
    <property type="protein sequence ID" value="MBC8317559.1"/>
    <property type="molecule type" value="Genomic_DNA"/>
</dbReference>
<comment type="caution">
    <text evidence="4">The sequence shown here is derived from an EMBL/GenBank/DDBJ whole genome shotgun (WGS) entry which is preliminary data.</text>
</comment>
<feature type="transmembrane region" description="Helical" evidence="2">
    <location>
        <begin position="156"/>
        <end position="175"/>
    </location>
</feature>
<dbReference type="AlphaFoldDB" id="A0A8J6NEV0"/>
<feature type="transmembrane region" description="Helical" evidence="2">
    <location>
        <begin position="182"/>
        <end position="201"/>
    </location>
</feature>
<keyword evidence="2" id="KW-0472">Membrane</keyword>
<dbReference type="Pfam" id="PF13424">
    <property type="entry name" value="TPR_12"/>
    <property type="match status" value="1"/>
</dbReference>
<dbReference type="Proteomes" id="UP000614424">
    <property type="component" value="Unassembled WGS sequence"/>
</dbReference>
<organism evidence="4 5">
    <name type="scientific">Candidatus Desulfobia pelagia</name>
    <dbReference type="NCBI Taxonomy" id="2841692"/>
    <lineage>
        <taxon>Bacteria</taxon>
        <taxon>Pseudomonadati</taxon>
        <taxon>Thermodesulfobacteriota</taxon>
        <taxon>Desulfobulbia</taxon>
        <taxon>Desulfobulbales</taxon>
        <taxon>Desulfobulbaceae</taxon>
        <taxon>Candidatus Desulfobia</taxon>
    </lineage>
</organism>
<keyword evidence="1" id="KW-0802">TPR repeat</keyword>
<evidence type="ECO:0000256" key="3">
    <source>
        <dbReference type="SAM" id="SignalP"/>
    </source>
</evidence>
<proteinExistence type="predicted"/>
<dbReference type="PROSITE" id="PS50005">
    <property type="entry name" value="TPR"/>
    <property type="match status" value="1"/>
</dbReference>
<protein>
    <submittedName>
        <fullName evidence="4">Tetratricopeptide repeat protein</fullName>
    </submittedName>
</protein>
<evidence type="ECO:0000313" key="4">
    <source>
        <dbReference type="EMBL" id="MBC8317559.1"/>
    </source>
</evidence>
<dbReference type="Gene3D" id="1.25.40.10">
    <property type="entry name" value="Tetratricopeptide repeat domain"/>
    <property type="match status" value="1"/>
</dbReference>
<dbReference type="SUPFAM" id="SSF48452">
    <property type="entry name" value="TPR-like"/>
    <property type="match status" value="1"/>
</dbReference>
<dbReference type="InterPro" id="IPR011990">
    <property type="entry name" value="TPR-like_helical_dom_sf"/>
</dbReference>
<evidence type="ECO:0000256" key="1">
    <source>
        <dbReference type="PROSITE-ProRule" id="PRU00339"/>
    </source>
</evidence>
<dbReference type="SMART" id="SM00028">
    <property type="entry name" value="TPR"/>
    <property type="match status" value="2"/>
</dbReference>
<evidence type="ECO:0000313" key="5">
    <source>
        <dbReference type="Proteomes" id="UP000614424"/>
    </source>
</evidence>
<dbReference type="InterPro" id="IPR019734">
    <property type="entry name" value="TPR_rpt"/>
</dbReference>
<accession>A0A8J6NEV0</accession>
<feature type="repeat" description="TPR" evidence="1">
    <location>
        <begin position="80"/>
        <end position="113"/>
    </location>
</feature>
<keyword evidence="2" id="KW-0812">Transmembrane</keyword>
<feature type="signal peptide" evidence="3">
    <location>
        <begin position="1"/>
        <end position="27"/>
    </location>
</feature>
<evidence type="ECO:0000256" key="2">
    <source>
        <dbReference type="SAM" id="Phobius"/>
    </source>
</evidence>
<reference evidence="4 5" key="1">
    <citation type="submission" date="2020-08" db="EMBL/GenBank/DDBJ databases">
        <title>Bridging the membrane lipid divide: bacteria of the FCB group superphylum have the potential to synthesize archaeal ether lipids.</title>
        <authorList>
            <person name="Villanueva L."/>
            <person name="Von Meijenfeldt F.A.B."/>
            <person name="Westbye A.B."/>
            <person name="Yadav S."/>
            <person name="Hopmans E.C."/>
            <person name="Dutilh B.E."/>
            <person name="Sinninghe Damste J.S."/>
        </authorList>
    </citation>
    <scope>NUCLEOTIDE SEQUENCE [LARGE SCALE GENOMIC DNA]</scope>
    <source>
        <strain evidence="4">NIOZ-UU47</strain>
    </source>
</reference>